<evidence type="ECO:0000313" key="3">
    <source>
        <dbReference type="Proteomes" id="UP001149607"/>
    </source>
</evidence>
<dbReference type="AlphaFoldDB" id="A0A9X4E1A6"/>
<organism evidence="1">
    <name type="scientific">Neisseria leonii</name>
    <dbReference type="NCBI Taxonomy" id="2995413"/>
    <lineage>
        <taxon>Bacteria</taxon>
        <taxon>Pseudomonadati</taxon>
        <taxon>Pseudomonadota</taxon>
        <taxon>Betaproteobacteria</taxon>
        <taxon>Neisseriales</taxon>
        <taxon>Neisseriaceae</taxon>
        <taxon>Neisseria</taxon>
    </lineage>
</organism>
<dbReference type="EMBL" id="JAPQFL010000002">
    <property type="protein sequence ID" value="MDD9327682.1"/>
    <property type="molecule type" value="Genomic_DNA"/>
</dbReference>
<name>A0A9X4E1A6_9NEIS</name>
<dbReference type="RefSeq" id="WP_274570678.1">
    <property type="nucleotide sequence ID" value="NZ_CP145606.1"/>
</dbReference>
<gene>
    <name evidence="1" type="ORF">ORY91_001092</name>
    <name evidence="2" type="ORF">V9W64_09080</name>
</gene>
<sequence length="204" mass="22647">MNIYAYEIEKLKRGIAAALPQRMVSGSLIDHAEIRRDELLKGVVTVMLERIKGDGDWSATLQILITGQVEIELPANKDTMGALVEAAELALYSELRAYLRNTGGLPNIEVQDVEFSAHSKAPFGWFLLRAQYGPINEACTDWDFGNLPAPPNMYPPHVLITPFDGADIKIDAEPHETDAVHQKWLRDAQTAEQPDASLTLELKP</sequence>
<reference evidence="2" key="2">
    <citation type="submission" date="2024-02" db="EMBL/GenBank/DDBJ databases">
        <title>Neisseria leonii sp. nov.</title>
        <authorList>
            <person name="Boutroux M."/>
            <person name="Favre-Rochex S."/>
            <person name="Gorgette O."/>
            <person name="Touak G."/>
            <person name="Muhle E."/>
            <person name="Chesneau O."/>
            <person name="Clermont D."/>
            <person name="Rahi P."/>
        </authorList>
    </citation>
    <scope>NUCLEOTIDE SEQUENCE</scope>
    <source>
        <strain evidence="2">51.81</strain>
    </source>
</reference>
<evidence type="ECO:0000313" key="1">
    <source>
        <dbReference type="EMBL" id="MDD9327682.1"/>
    </source>
</evidence>
<keyword evidence="3" id="KW-1185">Reference proteome</keyword>
<reference evidence="1" key="1">
    <citation type="submission" date="2022-10" db="EMBL/GenBank/DDBJ databases">
        <authorList>
            <person name="Boutroux M."/>
        </authorList>
    </citation>
    <scope>NUCLEOTIDE SEQUENCE</scope>
    <source>
        <strain evidence="1">51.81</strain>
    </source>
</reference>
<dbReference type="EMBL" id="CP146598">
    <property type="protein sequence ID" value="WWY02834.1"/>
    <property type="molecule type" value="Genomic_DNA"/>
</dbReference>
<dbReference type="Proteomes" id="UP001149607">
    <property type="component" value="Chromosome"/>
</dbReference>
<evidence type="ECO:0000313" key="2">
    <source>
        <dbReference type="EMBL" id="WWY02834.1"/>
    </source>
</evidence>
<accession>A0A9X4E1A6</accession>
<protein>
    <submittedName>
        <fullName evidence="1">Uncharacterized protein</fullName>
    </submittedName>
</protein>
<proteinExistence type="predicted"/>